<dbReference type="SUPFAM" id="SSF52402">
    <property type="entry name" value="Adenine nucleotide alpha hydrolases-like"/>
    <property type="match status" value="1"/>
</dbReference>
<protein>
    <recommendedName>
        <fullName evidence="2">UspA domain-containing protein</fullName>
    </recommendedName>
</protein>
<comment type="similarity">
    <text evidence="1">Belongs to the universal stress protein A family.</text>
</comment>
<dbReference type="PANTHER" id="PTHR46268">
    <property type="entry name" value="STRESS RESPONSE PROTEIN NHAX"/>
    <property type="match status" value="1"/>
</dbReference>
<dbReference type="Pfam" id="PF00582">
    <property type="entry name" value="Usp"/>
    <property type="match status" value="1"/>
</dbReference>
<comment type="caution">
    <text evidence="3">The sequence shown here is derived from an EMBL/GenBank/DDBJ whole genome shotgun (WGS) entry which is preliminary data.</text>
</comment>
<keyword evidence="4" id="KW-1185">Reference proteome</keyword>
<dbReference type="PANTHER" id="PTHR46268:SF6">
    <property type="entry name" value="UNIVERSAL STRESS PROTEIN UP12"/>
    <property type="match status" value="1"/>
</dbReference>
<evidence type="ECO:0000259" key="2">
    <source>
        <dbReference type="Pfam" id="PF00582"/>
    </source>
</evidence>
<sequence length="267" mass="30287">MNMKNILVPVGSSTNAVNHLQYAVDFAKAFDAKVYVVQVYNVYTKAGTMIKIDHILERESYEFLKRHVSQVDTKGVDVIIKTFKGKLVDTIELICKSLDIDLILLEPRTNSMRDEVYLGKTSGKIIKQTNIPALIVPEGYTFRPIIYILMALKSAVIKKNDALGPLKVIKNQFKSIVNLLLVKTPFHNEGDFNISEDLSEIVTNTTYSENATTFQGVLEHYKDNDPDMLCVVRRKRGFFTKLWEKNTILKKDFHSSTLPVLVLSGLK</sequence>
<organism evidence="3 4">
    <name type="scientific">Corallibacter vietnamensis</name>
    <dbReference type="NCBI Taxonomy" id="904130"/>
    <lineage>
        <taxon>Bacteria</taxon>
        <taxon>Pseudomonadati</taxon>
        <taxon>Bacteroidota</taxon>
        <taxon>Flavobacteriia</taxon>
        <taxon>Flavobacteriales</taxon>
        <taxon>Flavobacteriaceae</taxon>
        <taxon>Corallibacter</taxon>
    </lineage>
</organism>
<feature type="domain" description="UspA" evidence="2">
    <location>
        <begin position="3"/>
        <end position="137"/>
    </location>
</feature>
<accession>A0ABP7GVM2</accession>
<reference evidence="4" key="1">
    <citation type="journal article" date="2019" name="Int. J. Syst. Evol. Microbiol.">
        <title>The Global Catalogue of Microorganisms (GCM) 10K type strain sequencing project: providing services to taxonomists for standard genome sequencing and annotation.</title>
        <authorList>
            <consortium name="The Broad Institute Genomics Platform"/>
            <consortium name="The Broad Institute Genome Sequencing Center for Infectious Disease"/>
            <person name="Wu L."/>
            <person name="Ma J."/>
        </authorList>
    </citation>
    <scope>NUCLEOTIDE SEQUENCE [LARGE SCALE GENOMIC DNA]</scope>
    <source>
        <strain evidence="4">JCM 17525</strain>
    </source>
</reference>
<proteinExistence type="inferred from homology"/>
<evidence type="ECO:0000313" key="3">
    <source>
        <dbReference type="EMBL" id="GAA3776294.1"/>
    </source>
</evidence>
<dbReference type="Gene3D" id="3.40.50.12370">
    <property type="match status" value="1"/>
</dbReference>
<name>A0ABP7GVM2_9FLAO</name>
<evidence type="ECO:0000313" key="4">
    <source>
        <dbReference type="Proteomes" id="UP001501456"/>
    </source>
</evidence>
<dbReference type="Proteomes" id="UP001501456">
    <property type="component" value="Unassembled WGS sequence"/>
</dbReference>
<gene>
    <name evidence="3" type="ORF">GCM10022271_05530</name>
</gene>
<dbReference type="InterPro" id="IPR006016">
    <property type="entry name" value="UspA"/>
</dbReference>
<dbReference type="EMBL" id="BAABBI010000001">
    <property type="protein sequence ID" value="GAA3776294.1"/>
    <property type="molecule type" value="Genomic_DNA"/>
</dbReference>
<dbReference type="CDD" id="cd00293">
    <property type="entry name" value="USP-like"/>
    <property type="match status" value="1"/>
</dbReference>
<evidence type="ECO:0000256" key="1">
    <source>
        <dbReference type="ARBA" id="ARBA00008791"/>
    </source>
</evidence>